<dbReference type="PANTHER" id="PTHR47843">
    <property type="entry name" value="BTB DOMAIN-CONTAINING PROTEIN-RELATED"/>
    <property type="match status" value="1"/>
</dbReference>
<name>A0A8H6FT03_9LECA</name>
<dbReference type="EMBL" id="JACCJC010000032">
    <property type="protein sequence ID" value="KAF6234163.1"/>
    <property type="molecule type" value="Genomic_DNA"/>
</dbReference>
<dbReference type="Proteomes" id="UP000578531">
    <property type="component" value="Unassembled WGS sequence"/>
</dbReference>
<dbReference type="Pfam" id="PF00651">
    <property type="entry name" value="BTB"/>
    <property type="match status" value="1"/>
</dbReference>
<dbReference type="SUPFAM" id="SSF54695">
    <property type="entry name" value="POZ domain"/>
    <property type="match status" value="1"/>
</dbReference>
<evidence type="ECO:0000313" key="2">
    <source>
        <dbReference type="EMBL" id="KAF6234163.1"/>
    </source>
</evidence>
<evidence type="ECO:0000313" key="3">
    <source>
        <dbReference type="Proteomes" id="UP000578531"/>
    </source>
</evidence>
<feature type="domain" description="BTB" evidence="1">
    <location>
        <begin position="22"/>
        <end position="84"/>
    </location>
</feature>
<dbReference type="InterPro" id="IPR000210">
    <property type="entry name" value="BTB/POZ_dom"/>
</dbReference>
<keyword evidence="3" id="KW-1185">Reference proteome</keyword>
<dbReference type="PANTHER" id="PTHR47843:SF5">
    <property type="entry name" value="BTB_POZ DOMAIN PROTEIN"/>
    <property type="match status" value="1"/>
</dbReference>
<evidence type="ECO:0000259" key="1">
    <source>
        <dbReference type="PROSITE" id="PS50097"/>
    </source>
</evidence>
<sequence length="243" mass="27268">MSSSGPRLVSGAAHLFNNDQFSDLKIKCEDHQIPAHKVVVCTASDVFHAMCTAGFQETEGNLIDLSHDTKRVVYRMLDFLYRGEYQGIGHLDYLIIDEDLLEKGRAQHALLHAEMFAVADKYDIATLGVVAMNKFEKALSKKKFGNGHYLDIIKHVYSTTPESNRGLRDLVVSHARAHGNEIQKDSILNPRLEEIVSTTPQFAWDLIQTCLLHTPLNRCSACKAELRDNVRCSGCIKKGRSQQ</sequence>
<protein>
    <recommendedName>
        <fullName evidence="1">BTB domain-containing protein</fullName>
    </recommendedName>
</protein>
<dbReference type="RefSeq" id="XP_037163564.1">
    <property type="nucleotide sequence ID" value="XM_037309485.1"/>
</dbReference>
<dbReference type="AlphaFoldDB" id="A0A8H6FT03"/>
<reference evidence="2 3" key="1">
    <citation type="journal article" date="2020" name="Genomics">
        <title>Complete, high-quality genomes from long-read metagenomic sequencing of two wolf lichen thalli reveals enigmatic genome architecture.</title>
        <authorList>
            <person name="McKenzie S.K."/>
            <person name="Walston R.F."/>
            <person name="Allen J.L."/>
        </authorList>
    </citation>
    <scope>NUCLEOTIDE SEQUENCE [LARGE SCALE GENOMIC DNA]</scope>
    <source>
        <strain evidence="2">WasteWater2</strain>
    </source>
</reference>
<dbReference type="CDD" id="cd18186">
    <property type="entry name" value="BTB_POZ_ZBTB_KLHL-like"/>
    <property type="match status" value="1"/>
</dbReference>
<accession>A0A8H6FT03</accession>
<dbReference type="Gene3D" id="3.30.710.10">
    <property type="entry name" value="Potassium Channel Kv1.1, Chain A"/>
    <property type="match status" value="1"/>
</dbReference>
<organism evidence="2 3">
    <name type="scientific">Letharia columbiana</name>
    <dbReference type="NCBI Taxonomy" id="112416"/>
    <lineage>
        <taxon>Eukaryota</taxon>
        <taxon>Fungi</taxon>
        <taxon>Dikarya</taxon>
        <taxon>Ascomycota</taxon>
        <taxon>Pezizomycotina</taxon>
        <taxon>Lecanoromycetes</taxon>
        <taxon>OSLEUM clade</taxon>
        <taxon>Lecanoromycetidae</taxon>
        <taxon>Lecanorales</taxon>
        <taxon>Lecanorineae</taxon>
        <taxon>Parmeliaceae</taxon>
        <taxon>Letharia</taxon>
    </lineage>
</organism>
<comment type="caution">
    <text evidence="2">The sequence shown here is derived from an EMBL/GenBank/DDBJ whole genome shotgun (WGS) entry which is preliminary data.</text>
</comment>
<dbReference type="PROSITE" id="PS50097">
    <property type="entry name" value="BTB"/>
    <property type="match status" value="1"/>
</dbReference>
<gene>
    <name evidence="2" type="ORF">HO173_007583</name>
</gene>
<dbReference type="OrthoDB" id="6359816at2759"/>
<dbReference type="GeneID" id="59289239"/>
<dbReference type="InterPro" id="IPR011333">
    <property type="entry name" value="SKP1/BTB/POZ_sf"/>
</dbReference>
<proteinExistence type="predicted"/>